<keyword evidence="3" id="KW-1185">Reference proteome</keyword>
<dbReference type="Proteomes" id="UP000620550">
    <property type="component" value="Unassembled WGS sequence"/>
</dbReference>
<evidence type="ECO:0000313" key="2">
    <source>
        <dbReference type="EMBL" id="GHE44423.1"/>
    </source>
</evidence>
<dbReference type="EMBL" id="BNAF01000012">
    <property type="protein sequence ID" value="GHE44423.1"/>
    <property type="molecule type" value="Genomic_DNA"/>
</dbReference>
<comment type="caution">
    <text evidence="2">The sequence shown here is derived from an EMBL/GenBank/DDBJ whole genome shotgun (WGS) entry which is preliminary data.</text>
</comment>
<name>A0ABQ3I0I4_9SPHI</name>
<organism evidence="2 3">
    <name type="scientific">Sphingobacterium griseoflavum</name>
    <dbReference type="NCBI Taxonomy" id="1474952"/>
    <lineage>
        <taxon>Bacteria</taxon>
        <taxon>Pseudomonadati</taxon>
        <taxon>Bacteroidota</taxon>
        <taxon>Sphingobacteriia</taxon>
        <taxon>Sphingobacteriales</taxon>
        <taxon>Sphingobacteriaceae</taxon>
        <taxon>Sphingobacterium</taxon>
    </lineage>
</organism>
<accession>A0ABQ3I0I4</accession>
<feature type="region of interest" description="Disordered" evidence="1">
    <location>
        <begin position="25"/>
        <end position="54"/>
    </location>
</feature>
<sequence>MQEDRAKAQSIAELSKACRILPMKSKAERKKSNGCAKKEDGPFIIRSKNKTLPL</sequence>
<protein>
    <submittedName>
        <fullName evidence="2">Uncharacterized protein</fullName>
    </submittedName>
</protein>
<evidence type="ECO:0000313" key="3">
    <source>
        <dbReference type="Proteomes" id="UP000620550"/>
    </source>
</evidence>
<evidence type="ECO:0000256" key="1">
    <source>
        <dbReference type="SAM" id="MobiDB-lite"/>
    </source>
</evidence>
<gene>
    <name evidence="2" type="ORF">GCM10017764_29530</name>
</gene>
<reference evidence="3" key="1">
    <citation type="journal article" date="2019" name="Int. J. Syst. Evol. Microbiol.">
        <title>The Global Catalogue of Microorganisms (GCM) 10K type strain sequencing project: providing services to taxonomists for standard genome sequencing and annotation.</title>
        <authorList>
            <consortium name="The Broad Institute Genomics Platform"/>
            <consortium name="The Broad Institute Genome Sequencing Center for Infectious Disease"/>
            <person name="Wu L."/>
            <person name="Ma J."/>
        </authorList>
    </citation>
    <scope>NUCLEOTIDE SEQUENCE [LARGE SCALE GENOMIC DNA]</scope>
    <source>
        <strain evidence="3">CGMCC 1.12966</strain>
    </source>
</reference>
<proteinExistence type="predicted"/>